<dbReference type="InterPro" id="IPR006626">
    <property type="entry name" value="PbH1"/>
</dbReference>
<reference evidence="10 11" key="1">
    <citation type="journal article" date="2023" name="Plants (Basel)">
        <title>Bridging the Gap: Combining Genomics and Transcriptomics Approaches to Understand Stylosanthes scabra, an Orphan Legume from the Brazilian Caatinga.</title>
        <authorList>
            <person name="Ferreira-Neto J.R.C."/>
            <person name="da Silva M.D."/>
            <person name="Binneck E."/>
            <person name="de Melo N.F."/>
            <person name="da Silva R.H."/>
            <person name="de Melo A.L.T.M."/>
            <person name="Pandolfi V."/>
            <person name="Bustamante F.O."/>
            <person name="Brasileiro-Vidal A.C."/>
            <person name="Benko-Iseppon A.M."/>
        </authorList>
    </citation>
    <scope>NUCLEOTIDE SEQUENCE [LARGE SCALE GENOMIC DNA]</scope>
    <source>
        <tissue evidence="10">Leaves</tissue>
    </source>
</reference>
<evidence type="ECO:0008006" key="12">
    <source>
        <dbReference type="Google" id="ProtNLM"/>
    </source>
</evidence>
<protein>
    <recommendedName>
        <fullName evidence="12">Polygalacturonase</fullName>
    </recommendedName>
</protein>
<keyword evidence="11" id="KW-1185">Reference proteome</keyword>
<organism evidence="10 11">
    <name type="scientific">Stylosanthes scabra</name>
    <dbReference type="NCBI Taxonomy" id="79078"/>
    <lineage>
        <taxon>Eukaryota</taxon>
        <taxon>Viridiplantae</taxon>
        <taxon>Streptophyta</taxon>
        <taxon>Embryophyta</taxon>
        <taxon>Tracheophyta</taxon>
        <taxon>Spermatophyta</taxon>
        <taxon>Magnoliopsida</taxon>
        <taxon>eudicotyledons</taxon>
        <taxon>Gunneridae</taxon>
        <taxon>Pentapetalae</taxon>
        <taxon>rosids</taxon>
        <taxon>fabids</taxon>
        <taxon>Fabales</taxon>
        <taxon>Fabaceae</taxon>
        <taxon>Papilionoideae</taxon>
        <taxon>50 kb inversion clade</taxon>
        <taxon>dalbergioids sensu lato</taxon>
        <taxon>Dalbergieae</taxon>
        <taxon>Pterocarpus clade</taxon>
        <taxon>Stylosanthes</taxon>
    </lineage>
</organism>
<evidence type="ECO:0000256" key="6">
    <source>
        <dbReference type="ARBA" id="ARBA00023295"/>
    </source>
</evidence>
<keyword evidence="3" id="KW-0134">Cell wall</keyword>
<dbReference type="SUPFAM" id="SSF51126">
    <property type="entry name" value="Pectin lyase-like"/>
    <property type="match status" value="1"/>
</dbReference>
<evidence type="ECO:0000313" key="11">
    <source>
        <dbReference type="Proteomes" id="UP001341840"/>
    </source>
</evidence>
<comment type="subcellular location">
    <subcellularLocation>
        <location evidence="1">Secreted</location>
        <location evidence="1">Cell wall</location>
    </subcellularLocation>
</comment>
<comment type="similarity">
    <text evidence="2 9">Belongs to the glycosyl hydrolase 28 family.</text>
</comment>
<evidence type="ECO:0000256" key="9">
    <source>
        <dbReference type="RuleBase" id="RU361169"/>
    </source>
</evidence>
<evidence type="ECO:0000256" key="8">
    <source>
        <dbReference type="PROSITE-ProRule" id="PRU10052"/>
    </source>
</evidence>
<keyword evidence="4" id="KW-0964">Secreted</keyword>
<evidence type="ECO:0000256" key="5">
    <source>
        <dbReference type="ARBA" id="ARBA00022801"/>
    </source>
</evidence>
<dbReference type="Gene3D" id="2.160.20.10">
    <property type="entry name" value="Single-stranded right-handed beta-helix, Pectin lyase-like"/>
    <property type="match status" value="2"/>
</dbReference>
<evidence type="ECO:0000256" key="7">
    <source>
        <dbReference type="ARBA" id="ARBA00023316"/>
    </source>
</evidence>
<dbReference type="InterPro" id="IPR012334">
    <property type="entry name" value="Pectin_lyas_fold"/>
</dbReference>
<evidence type="ECO:0000256" key="4">
    <source>
        <dbReference type="ARBA" id="ARBA00022525"/>
    </source>
</evidence>
<gene>
    <name evidence="10" type="ORF">PIB30_023270</name>
</gene>
<evidence type="ECO:0000313" key="10">
    <source>
        <dbReference type="EMBL" id="MED6218030.1"/>
    </source>
</evidence>
<comment type="caution">
    <text evidence="10">The sequence shown here is derived from an EMBL/GenBank/DDBJ whole genome shotgun (WGS) entry which is preliminary data.</text>
</comment>
<dbReference type="PROSITE" id="PS00502">
    <property type="entry name" value="POLYGALACTURONASE"/>
    <property type="match status" value="1"/>
</dbReference>
<dbReference type="SMART" id="SM00710">
    <property type="entry name" value="PbH1"/>
    <property type="match status" value="4"/>
</dbReference>
<proteinExistence type="inferred from homology"/>
<dbReference type="InterPro" id="IPR011050">
    <property type="entry name" value="Pectin_lyase_fold/virulence"/>
</dbReference>
<dbReference type="PANTHER" id="PTHR31375">
    <property type="match status" value="1"/>
</dbReference>
<accession>A0ABU6Z914</accession>
<keyword evidence="7" id="KW-0961">Cell wall biogenesis/degradation</keyword>
<evidence type="ECO:0000256" key="2">
    <source>
        <dbReference type="ARBA" id="ARBA00008834"/>
    </source>
</evidence>
<keyword evidence="5 9" id="KW-0378">Hydrolase</keyword>
<evidence type="ECO:0000256" key="3">
    <source>
        <dbReference type="ARBA" id="ARBA00022512"/>
    </source>
</evidence>
<keyword evidence="6 9" id="KW-0326">Glycosidase</keyword>
<name>A0ABU6Z914_9FABA</name>
<dbReference type="Proteomes" id="UP001341840">
    <property type="component" value="Unassembled WGS sequence"/>
</dbReference>
<dbReference type="EMBL" id="JASCZI010271941">
    <property type="protein sequence ID" value="MED6218030.1"/>
    <property type="molecule type" value="Genomic_DNA"/>
</dbReference>
<dbReference type="InterPro" id="IPR000743">
    <property type="entry name" value="Glyco_hydro_28"/>
</dbReference>
<feature type="active site" evidence="8">
    <location>
        <position position="189"/>
    </location>
</feature>
<evidence type="ECO:0000256" key="1">
    <source>
        <dbReference type="ARBA" id="ARBA00004191"/>
    </source>
</evidence>
<sequence length="320" mass="34905">MGASFNVLDYGARGDGRTDDSAAFLKAWQDACGSSEGNPEIIIPDRNRRFMLQPVKFEGPCKSSSITIKLFATITAPNSIDAWKWPNGDYDYRSRWIRFSHINDLIIVGRGTFDGQGAPWWDCFKAGKCGQRPSALSFLSCPNTDGIDIAKTTNILILNSTIETGDDCFALNGGTSFVHISNVFCGPGHGISIGSLGKGGSYETVEEIYVKNCIIKGTTNGARIKTWQGGSGYAKKITFENIRLDNVENPIIIDQQYSDFDNANGGSAVKVSDITYRNIQGTSIDGGDKLGVWDGDWGDDNDKLGFKRVKWSYSERVGVG</sequence>
<dbReference type="Pfam" id="PF00295">
    <property type="entry name" value="Glyco_hydro_28"/>
    <property type="match status" value="2"/>
</dbReference>